<feature type="region of interest" description="Disordered" evidence="7">
    <location>
        <begin position="492"/>
        <end position="527"/>
    </location>
</feature>
<dbReference type="GO" id="GO:0005634">
    <property type="term" value="C:nucleus"/>
    <property type="evidence" value="ECO:0007669"/>
    <property type="project" value="UniProtKB-SubCell"/>
</dbReference>
<dbReference type="PANTHER" id="PTHR23081:SF2">
    <property type="entry name" value="RNA POLYMERASE II C-TERMINAL DOMAIN PHOSPHATASE-LIKE 3"/>
    <property type="match status" value="1"/>
</dbReference>
<dbReference type="EMBL" id="JBBPBK010000010">
    <property type="protein sequence ID" value="KAK9277529.1"/>
    <property type="molecule type" value="Genomic_DNA"/>
</dbReference>
<proteinExistence type="predicted"/>
<keyword evidence="3" id="KW-0378">Hydrolase</keyword>
<accession>A0AAP0RGV0</accession>
<feature type="region of interest" description="Disordered" evidence="7">
    <location>
        <begin position="116"/>
        <end position="140"/>
    </location>
</feature>
<comment type="catalytic activity">
    <reaction evidence="5">
        <text>O-phospho-L-seryl-[protein] + H2O = L-seryl-[protein] + phosphate</text>
        <dbReference type="Rhea" id="RHEA:20629"/>
        <dbReference type="Rhea" id="RHEA-COMP:9863"/>
        <dbReference type="Rhea" id="RHEA-COMP:11604"/>
        <dbReference type="ChEBI" id="CHEBI:15377"/>
        <dbReference type="ChEBI" id="CHEBI:29999"/>
        <dbReference type="ChEBI" id="CHEBI:43474"/>
        <dbReference type="ChEBI" id="CHEBI:83421"/>
        <dbReference type="EC" id="3.1.3.16"/>
    </reaction>
</comment>
<dbReference type="Gene3D" id="3.40.50.1000">
    <property type="entry name" value="HAD superfamily/HAD-like"/>
    <property type="match status" value="1"/>
</dbReference>
<protein>
    <recommendedName>
        <fullName evidence="2">protein-serine/threonine phosphatase</fullName>
        <ecNumber evidence="2">3.1.3.16</ecNumber>
    </recommendedName>
</protein>
<evidence type="ECO:0000256" key="7">
    <source>
        <dbReference type="SAM" id="MobiDB-lite"/>
    </source>
</evidence>
<dbReference type="PROSITE" id="PS50969">
    <property type="entry name" value="FCP1"/>
    <property type="match status" value="1"/>
</dbReference>
<dbReference type="InterPro" id="IPR057473">
    <property type="entry name" value="ARM_CPL3"/>
</dbReference>
<feature type="compositionally biased region" description="Polar residues" evidence="7">
    <location>
        <begin position="562"/>
        <end position="571"/>
    </location>
</feature>
<evidence type="ECO:0000256" key="1">
    <source>
        <dbReference type="ARBA" id="ARBA00004123"/>
    </source>
</evidence>
<dbReference type="SUPFAM" id="SSF52113">
    <property type="entry name" value="BRCT domain"/>
    <property type="match status" value="1"/>
</dbReference>
<dbReference type="CDD" id="cd07521">
    <property type="entry name" value="HAD_FCP1-like"/>
    <property type="match status" value="1"/>
</dbReference>
<feature type="region of interest" description="Disordered" evidence="7">
    <location>
        <begin position="558"/>
        <end position="578"/>
    </location>
</feature>
<feature type="compositionally biased region" description="Basic and acidic residues" evidence="7">
    <location>
        <begin position="13"/>
        <end position="31"/>
    </location>
</feature>
<dbReference type="EC" id="3.1.3.16" evidence="2"/>
<comment type="caution">
    <text evidence="9">The sequence shown here is derived from an EMBL/GenBank/DDBJ whole genome shotgun (WGS) entry which is preliminary data.</text>
</comment>
<evidence type="ECO:0000256" key="4">
    <source>
        <dbReference type="ARBA" id="ARBA00023242"/>
    </source>
</evidence>
<feature type="compositionally biased region" description="Low complexity" evidence="7">
    <location>
        <begin position="515"/>
        <end position="527"/>
    </location>
</feature>
<dbReference type="SUPFAM" id="SSF56784">
    <property type="entry name" value="HAD-like"/>
    <property type="match status" value="1"/>
</dbReference>
<feature type="compositionally biased region" description="Basic and acidic residues" evidence="7">
    <location>
        <begin position="158"/>
        <end position="170"/>
    </location>
</feature>
<comment type="subcellular location">
    <subcellularLocation>
        <location evidence="1">Nucleus</location>
    </subcellularLocation>
</comment>
<comment type="catalytic activity">
    <reaction evidence="6">
        <text>O-phospho-L-threonyl-[protein] + H2O = L-threonyl-[protein] + phosphate</text>
        <dbReference type="Rhea" id="RHEA:47004"/>
        <dbReference type="Rhea" id="RHEA-COMP:11060"/>
        <dbReference type="Rhea" id="RHEA-COMP:11605"/>
        <dbReference type="ChEBI" id="CHEBI:15377"/>
        <dbReference type="ChEBI" id="CHEBI:30013"/>
        <dbReference type="ChEBI" id="CHEBI:43474"/>
        <dbReference type="ChEBI" id="CHEBI:61977"/>
        <dbReference type="EC" id="3.1.3.16"/>
    </reaction>
</comment>
<evidence type="ECO:0000259" key="8">
    <source>
        <dbReference type="PROSITE" id="PS50969"/>
    </source>
</evidence>
<dbReference type="PANTHER" id="PTHR23081">
    <property type="entry name" value="RNA POLYMERASE II CTD PHOSPHATASE"/>
    <property type="match status" value="1"/>
</dbReference>
<name>A0AAP0RGV0_LIQFO</name>
<dbReference type="Gene3D" id="3.40.50.10190">
    <property type="entry name" value="BRCT domain"/>
    <property type="match status" value="1"/>
</dbReference>
<keyword evidence="4" id="KW-0539">Nucleus</keyword>
<dbReference type="NCBIfam" id="TIGR02250">
    <property type="entry name" value="FCP1_euk"/>
    <property type="match status" value="1"/>
</dbReference>
<evidence type="ECO:0000313" key="10">
    <source>
        <dbReference type="Proteomes" id="UP001415857"/>
    </source>
</evidence>
<organism evidence="9 10">
    <name type="scientific">Liquidambar formosana</name>
    <name type="common">Formosan gum</name>
    <dbReference type="NCBI Taxonomy" id="63359"/>
    <lineage>
        <taxon>Eukaryota</taxon>
        <taxon>Viridiplantae</taxon>
        <taxon>Streptophyta</taxon>
        <taxon>Embryophyta</taxon>
        <taxon>Tracheophyta</taxon>
        <taxon>Spermatophyta</taxon>
        <taxon>Magnoliopsida</taxon>
        <taxon>eudicotyledons</taxon>
        <taxon>Gunneridae</taxon>
        <taxon>Pentapetalae</taxon>
        <taxon>Saxifragales</taxon>
        <taxon>Altingiaceae</taxon>
        <taxon>Liquidambar</taxon>
    </lineage>
</organism>
<dbReference type="Pfam" id="PF25505">
    <property type="entry name" value="ARM_CPL3"/>
    <property type="match status" value="1"/>
</dbReference>
<dbReference type="CDD" id="cd17729">
    <property type="entry name" value="BRCT_CTDP1"/>
    <property type="match status" value="1"/>
</dbReference>
<feature type="compositionally biased region" description="Low complexity" evidence="7">
    <location>
        <begin position="121"/>
        <end position="130"/>
    </location>
</feature>
<evidence type="ECO:0000256" key="3">
    <source>
        <dbReference type="ARBA" id="ARBA00022801"/>
    </source>
</evidence>
<evidence type="ECO:0000256" key="2">
    <source>
        <dbReference type="ARBA" id="ARBA00013081"/>
    </source>
</evidence>
<dbReference type="Pfam" id="PF03031">
    <property type="entry name" value="NIF"/>
    <property type="match status" value="1"/>
</dbReference>
<dbReference type="SMART" id="SM00577">
    <property type="entry name" value="CPDc"/>
    <property type="match status" value="1"/>
</dbReference>
<keyword evidence="10" id="KW-1185">Reference proteome</keyword>
<dbReference type="InterPro" id="IPR004274">
    <property type="entry name" value="FCP1_dom"/>
</dbReference>
<dbReference type="InterPro" id="IPR011947">
    <property type="entry name" value="FCP1_euk"/>
</dbReference>
<gene>
    <name evidence="9" type="ORF">L1049_007073</name>
</gene>
<feature type="compositionally biased region" description="Acidic residues" evidence="7">
    <location>
        <begin position="171"/>
        <end position="185"/>
    </location>
</feature>
<feature type="domain" description="FCP1 homology" evidence="8">
    <location>
        <begin position="988"/>
        <end position="1168"/>
    </location>
</feature>
<evidence type="ECO:0000256" key="6">
    <source>
        <dbReference type="ARBA" id="ARBA00048336"/>
    </source>
</evidence>
<dbReference type="Proteomes" id="UP001415857">
    <property type="component" value="Unassembled WGS sequence"/>
</dbReference>
<feature type="region of interest" description="Disordered" evidence="7">
    <location>
        <begin position="1"/>
        <end position="42"/>
    </location>
</feature>
<dbReference type="InterPro" id="IPR036412">
    <property type="entry name" value="HAD-like_sf"/>
</dbReference>
<dbReference type="InterPro" id="IPR023214">
    <property type="entry name" value="HAD_sf"/>
</dbReference>
<evidence type="ECO:0000256" key="5">
    <source>
        <dbReference type="ARBA" id="ARBA00047761"/>
    </source>
</evidence>
<dbReference type="InterPro" id="IPR039189">
    <property type="entry name" value="Fcp1"/>
</dbReference>
<feature type="region of interest" description="Disordered" evidence="7">
    <location>
        <begin position="154"/>
        <end position="218"/>
    </location>
</feature>
<dbReference type="InterPro" id="IPR036420">
    <property type="entry name" value="BRCT_dom_sf"/>
</dbReference>
<dbReference type="FunFam" id="3.40.50.1000:FF:000098">
    <property type="entry name" value="RNA polymerase II C-terminal domain phosphatase-like 3"/>
    <property type="match status" value="1"/>
</dbReference>
<evidence type="ECO:0000313" key="9">
    <source>
        <dbReference type="EMBL" id="KAK9277529.1"/>
    </source>
</evidence>
<dbReference type="GO" id="GO:0008420">
    <property type="term" value="F:RNA polymerase II CTD heptapeptide repeat phosphatase activity"/>
    <property type="evidence" value="ECO:0007669"/>
    <property type="project" value="InterPro"/>
</dbReference>
<feature type="compositionally biased region" description="Basic and acidic residues" evidence="7">
    <location>
        <begin position="342"/>
        <end position="360"/>
    </location>
</feature>
<reference evidence="9 10" key="1">
    <citation type="journal article" date="2024" name="Plant J.">
        <title>Genome sequences and population genomics reveal climatic adaptation and genomic divergence between two closely related sweetgum species.</title>
        <authorList>
            <person name="Xu W.Q."/>
            <person name="Ren C.Q."/>
            <person name="Zhang X.Y."/>
            <person name="Comes H.P."/>
            <person name="Liu X.H."/>
            <person name="Li Y.G."/>
            <person name="Kettle C.J."/>
            <person name="Jalonen R."/>
            <person name="Gaisberger H."/>
            <person name="Ma Y.Z."/>
            <person name="Qiu Y.X."/>
        </authorList>
    </citation>
    <scope>NUCLEOTIDE SEQUENCE [LARGE SCALE GENOMIC DNA]</scope>
    <source>
        <strain evidence="9">Hangzhou</strain>
    </source>
</reference>
<feature type="compositionally biased region" description="Acidic residues" evidence="7">
    <location>
        <begin position="505"/>
        <end position="514"/>
    </location>
</feature>
<feature type="region of interest" description="Disordered" evidence="7">
    <location>
        <begin position="334"/>
        <end position="369"/>
    </location>
</feature>
<sequence length="1314" mass="143767">MLIPRSALNKHKEKGEETLARMAKDGSHQTEDVEEGEISDSASVEEISAEDFNKQEVSNETAKPKGADARVWTMQDLYKYPMCRGYTTGLYNFAWAQAVQNKPLNEIFVMDVEANESLKRSSSSSSTVTSPGNGKDDKNVMTTKEVTKVIIDDSGDEMDVKMEDVGGGEKEEGELEEGEIDLDSEPVEKAAATEEDEGVLNNSSIVSESESDSKERELEKRVNSIRKALDSVTVTDLEKSFEEVCSRLQNSLGSLQDVVLENCVPSKESLIQLSYTAIQSVNSVFCSMNHNQKEQNKVIFSRLLSVIMSQDLPLFSPERLKEIEVMMSSLDSPAVSLSTDCSNKEKEKLVSDGLNQKDSDASAENAAHESNSSKKFLLDSLNVGSSLDKNDSNMILEGLKPGLFSLRSRGVLAPLLDLHKDHDEDSLPSPTRGTTPCLPVYRALAVGDGEAKPELPTAKVAHEVEDSVMHPYETEALKAVSTYQQKFGRTSFLLKDRLPSPTPSEEGDDGDGDTSGEVSSSSTVGNVENVNSPIFARPIVSPAPPMGGSSVQGLISARTAGPMSSGTNPTLKFSAKSRDPRLRFASSDVGALDLNHRPLPVVSNAPKVETLGGIISSRKQKTVEEPVLDGPALKRQRSGLPNSDVVMDVKAVSGSGGWLEDTATVGPQFMNKNQLIENTGNNPKKTETVVSCPSNASVMSSVTTSGNEQVPVTGISTIAPLPALFKDIAVNPTMLLNLLKMGQQQRLAAEAQQKPGDPAKCTMHSPSLNSIMGAVPLGNVAPVNPSGFGQKPAGPLQVPSQIAPMDDLGKIRMKPRDPRRILHSNTFQKSASLGSEILKANGAPTLISTQGSKDNVNVPMLEDQADRKPMPSQPVAPPDITRQFTKNLKNIADILSIPQPSVTPPVASQIISSQQVQNLDRVDVKAVVSDSDEQQTVTGLMPEGAAGTSRPQNTWGDVEHLFEGYDDQQKAAIQRERARRIEEQKKMFAARKLCLVLDLDHTLLNSAKFVEVDPVHDEILRKKEEQDREKPQRHLFRFPHMGMWTKLRPGIWNFLEKASNLYELHLYTMGNKLYATEMAKVLDPTGVLFAGRVISRGDDGDLFDGDERIPKSKDLEGVLGMESAVVIIDDSVRVWPHNKLNLIVVERYTYFPCSRRQFGLLGPSLLEIDHDERPEDGTLSSSLAVIERIHEIFFSHRALDEVDVRNILGSEQRKILAGCRIVFSRVFPVGEANPHLHPLWQTAEQFGAVCVNQIDEQVTHVVANSLGTDKVLLLFSLSHSAFRTTSSGLFILLNLLEHKILGTCKMVYVYIVME</sequence>